<dbReference type="GO" id="GO:0062054">
    <property type="term" value="F:fluoride channel activity"/>
    <property type="evidence" value="ECO:0007669"/>
    <property type="project" value="UniProtKB-UniRule"/>
</dbReference>
<reference evidence="11" key="1">
    <citation type="submission" date="2022-05" db="EMBL/GenBank/DDBJ databases">
        <authorList>
            <person name="Tuo L."/>
        </authorList>
    </citation>
    <scope>NUCLEOTIDE SEQUENCE</scope>
    <source>
        <strain evidence="11">BSK12Z-4</strain>
    </source>
</reference>
<keyword evidence="2 10" id="KW-1003">Cell membrane</keyword>
<keyword evidence="10" id="KW-0406">Ion transport</keyword>
<evidence type="ECO:0000256" key="4">
    <source>
        <dbReference type="ARBA" id="ARBA00022989"/>
    </source>
</evidence>
<evidence type="ECO:0000256" key="3">
    <source>
        <dbReference type="ARBA" id="ARBA00022692"/>
    </source>
</evidence>
<dbReference type="GO" id="GO:0046872">
    <property type="term" value="F:metal ion binding"/>
    <property type="evidence" value="ECO:0007669"/>
    <property type="project" value="UniProtKB-KW"/>
</dbReference>
<protein>
    <recommendedName>
        <fullName evidence="10">Fluoride-specific ion channel FluC</fullName>
    </recommendedName>
</protein>
<keyword evidence="6 10" id="KW-0407">Ion channel</keyword>
<dbReference type="HAMAP" id="MF_00454">
    <property type="entry name" value="FluC"/>
    <property type="match status" value="1"/>
</dbReference>
<keyword evidence="10" id="KW-0479">Metal-binding</keyword>
<feature type="binding site" evidence="10">
    <location>
        <position position="70"/>
    </location>
    <ligand>
        <name>Na(+)</name>
        <dbReference type="ChEBI" id="CHEBI:29101"/>
        <note>structural</note>
    </ligand>
</feature>
<dbReference type="GO" id="GO:0005886">
    <property type="term" value="C:plasma membrane"/>
    <property type="evidence" value="ECO:0007669"/>
    <property type="project" value="UniProtKB-SubCell"/>
</dbReference>
<dbReference type="EMBL" id="JAMOIL010000022">
    <property type="protein sequence ID" value="MCM0621683.1"/>
    <property type="molecule type" value="Genomic_DNA"/>
</dbReference>
<feature type="transmembrane region" description="Helical" evidence="10">
    <location>
        <begin position="59"/>
        <end position="77"/>
    </location>
</feature>
<evidence type="ECO:0000256" key="10">
    <source>
        <dbReference type="HAMAP-Rule" id="MF_00454"/>
    </source>
</evidence>
<evidence type="ECO:0000256" key="6">
    <source>
        <dbReference type="ARBA" id="ARBA00023303"/>
    </source>
</evidence>
<evidence type="ECO:0000256" key="7">
    <source>
        <dbReference type="ARBA" id="ARBA00035120"/>
    </source>
</evidence>
<dbReference type="RefSeq" id="WP_250051023.1">
    <property type="nucleotide sequence ID" value="NZ_JAMJPH010000001.1"/>
</dbReference>
<evidence type="ECO:0000313" key="11">
    <source>
        <dbReference type="EMBL" id="MCM0621683.1"/>
    </source>
</evidence>
<evidence type="ECO:0000256" key="1">
    <source>
        <dbReference type="ARBA" id="ARBA00004651"/>
    </source>
</evidence>
<proteinExistence type="inferred from homology"/>
<feature type="transmembrane region" description="Helical" evidence="10">
    <location>
        <begin position="97"/>
        <end position="120"/>
    </location>
</feature>
<evidence type="ECO:0000256" key="2">
    <source>
        <dbReference type="ARBA" id="ARBA00022475"/>
    </source>
</evidence>
<keyword evidence="5 10" id="KW-0472">Membrane</keyword>
<keyword evidence="3 10" id="KW-0812">Transmembrane</keyword>
<dbReference type="PANTHER" id="PTHR28259:SF1">
    <property type="entry name" value="FLUORIDE EXPORT PROTEIN 1-RELATED"/>
    <property type="match status" value="1"/>
</dbReference>
<dbReference type="AlphaFoldDB" id="A0A9X2IG60"/>
<evidence type="ECO:0000256" key="8">
    <source>
        <dbReference type="ARBA" id="ARBA00035585"/>
    </source>
</evidence>
<comment type="function">
    <text evidence="9 10">Fluoride-specific ion channel. Important for reducing fluoride concentration in the cell, thus reducing its toxicity.</text>
</comment>
<gene>
    <name evidence="10" type="primary">fluC</name>
    <name evidence="10" type="synonym">crcB</name>
    <name evidence="11" type="ORF">M8330_15440</name>
</gene>
<keyword evidence="10" id="KW-0813">Transport</keyword>
<evidence type="ECO:0000313" key="12">
    <source>
        <dbReference type="Proteomes" id="UP001139485"/>
    </source>
</evidence>
<keyword evidence="4 10" id="KW-1133">Transmembrane helix</keyword>
<sequence>MPDVLLVALGAAAGAPLRYWLGQVFDRPGLHRGTLVANLVASTLLGLFTGLALSGTVTALLGTGFCGALSTYSSFAVQTHSHPTSPRDGAGIVRGATYALVTLVPALALCSLGFVAGTALA</sequence>
<accession>A0A9X2IG60</accession>
<evidence type="ECO:0000256" key="9">
    <source>
        <dbReference type="ARBA" id="ARBA00049940"/>
    </source>
</evidence>
<dbReference type="Pfam" id="PF02537">
    <property type="entry name" value="CRCB"/>
    <property type="match status" value="1"/>
</dbReference>
<comment type="caution">
    <text evidence="11">The sequence shown here is derived from an EMBL/GenBank/DDBJ whole genome shotgun (WGS) entry which is preliminary data.</text>
</comment>
<dbReference type="InterPro" id="IPR003691">
    <property type="entry name" value="FluC"/>
</dbReference>
<comment type="catalytic activity">
    <reaction evidence="8">
        <text>fluoride(in) = fluoride(out)</text>
        <dbReference type="Rhea" id="RHEA:76159"/>
        <dbReference type="ChEBI" id="CHEBI:17051"/>
    </reaction>
    <physiologicalReaction direction="left-to-right" evidence="8">
        <dbReference type="Rhea" id="RHEA:76160"/>
    </physiologicalReaction>
</comment>
<evidence type="ECO:0000256" key="5">
    <source>
        <dbReference type="ARBA" id="ARBA00023136"/>
    </source>
</evidence>
<feature type="transmembrane region" description="Helical" evidence="10">
    <location>
        <begin position="30"/>
        <end position="52"/>
    </location>
</feature>
<comment type="activity regulation">
    <text evidence="10">Na(+) is not transported, but it plays an essential structural role and its presence is essential for fluoride channel function.</text>
</comment>
<keyword evidence="12" id="KW-1185">Reference proteome</keyword>
<feature type="binding site" evidence="10">
    <location>
        <position position="67"/>
    </location>
    <ligand>
        <name>Na(+)</name>
        <dbReference type="ChEBI" id="CHEBI:29101"/>
        <note>structural</note>
    </ligand>
</feature>
<dbReference type="Proteomes" id="UP001139485">
    <property type="component" value="Unassembled WGS sequence"/>
</dbReference>
<comment type="subcellular location">
    <subcellularLocation>
        <location evidence="1 10">Cell membrane</location>
        <topology evidence="1 10">Multi-pass membrane protein</topology>
    </subcellularLocation>
</comment>
<comment type="similarity">
    <text evidence="7 10">Belongs to the fluoride channel Fluc/FEX (TC 1.A.43) family.</text>
</comment>
<keyword evidence="10" id="KW-0915">Sodium</keyword>
<dbReference type="GO" id="GO:0140114">
    <property type="term" value="P:cellular detoxification of fluoride"/>
    <property type="evidence" value="ECO:0007669"/>
    <property type="project" value="UniProtKB-UniRule"/>
</dbReference>
<organism evidence="11 12">
    <name type="scientific">Nocardioides bruguierae</name>
    <dbReference type="NCBI Taxonomy" id="2945102"/>
    <lineage>
        <taxon>Bacteria</taxon>
        <taxon>Bacillati</taxon>
        <taxon>Actinomycetota</taxon>
        <taxon>Actinomycetes</taxon>
        <taxon>Propionibacteriales</taxon>
        <taxon>Nocardioidaceae</taxon>
        <taxon>Nocardioides</taxon>
    </lineage>
</organism>
<dbReference type="PANTHER" id="PTHR28259">
    <property type="entry name" value="FLUORIDE EXPORT PROTEIN 1-RELATED"/>
    <property type="match status" value="1"/>
</dbReference>
<name>A0A9X2IG60_9ACTN</name>